<reference evidence="2" key="1">
    <citation type="journal article" date="2023" name="Mol. Biol. Evol.">
        <title>Third-Generation Sequencing Reveals the Adaptive Role of the Epigenome in Three Deep-Sea Polychaetes.</title>
        <authorList>
            <person name="Perez M."/>
            <person name="Aroh O."/>
            <person name="Sun Y."/>
            <person name="Lan Y."/>
            <person name="Juniper S.K."/>
            <person name="Young C.R."/>
            <person name="Angers B."/>
            <person name="Qian P.Y."/>
        </authorList>
    </citation>
    <scope>NUCLEOTIDE SEQUENCE</scope>
    <source>
        <strain evidence="2">P08H-3</strain>
    </source>
</reference>
<evidence type="ECO:0000313" key="2">
    <source>
        <dbReference type="EMBL" id="KAK2148418.1"/>
    </source>
</evidence>
<keyword evidence="1" id="KW-0472">Membrane</keyword>
<dbReference type="Gene3D" id="1.20.1250.20">
    <property type="entry name" value="MFS general substrate transporter like domains"/>
    <property type="match status" value="1"/>
</dbReference>
<gene>
    <name evidence="2" type="ORF">LSH36_499g02065</name>
</gene>
<proteinExistence type="predicted"/>
<protein>
    <recommendedName>
        <fullName evidence="4">Monocarboxylate transporter</fullName>
    </recommendedName>
</protein>
<sequence>PTIVSILSSPGVYVSITSVVLVDLMGLDKLTSSFGLTLLFQGIAAVLGPPIAGWVFDATQNYDLSFYLTGAMIAASGLMLYPVECIMKRTRRSDDKSKDDVETKKQPGAHLKVAKVILNDDISL</sequence>
<comment type="caution">
    <text evidence="2">The sequence shown here is derived from an EMBL/GenBank/DDBJ whole genome shotgun (WGS) entry which is preliminary data.</text>
</comment>
<dbReference type="InterPro" id="IPR036259">
    <property type="entry name" value="MFS_trans_sf"/>
</dbReference>
<evidence type="ECO:0000313" key="3">
    <source>
        <dbReference type="Proteomes" id="UP001208570"/>
    </source>
</evidence>
<dbReference type="PANTHER" id="PTHR11360:SF284">
    <property type="entry name" value="EG:103B4.3 PROTEIN-RELATED"/>
    <property type="match status" value="1"/>
</dbReference>
<organism evidence="2 3">
    <name type="scientific">Paralvinella palmiformis</name>
    <dbReference type="NCBI Taxonomy" id="53620"/>
    <lineage>
        <taxon>Eukaryota</taxon>
        <taxon>Metazoa</taxon>
        <taxon>Spiralia</taxon>
        <taxon>Lophotrochozoa</taxon>
        <taxon>Annelida</taxon>
        <taxon>Polychaeta</taxon>
        <taxon>Sedentaria</taxon>
        <taxon>Canalipalpata</taxon>
        <taxon>Terebellida</taxon>
        <taxon>Terebelliformia</taxon>
        <taxon>Alvinellidae</taxon>
        <taxon>Paralvinella</taxon>
    </lineage>
</organism>
<dbReference type="GO" id="GO:0008028">
    <property type="term" value="F:monocarboxylic acid transmembrane transporter activity"/>
    <property type="evidence" value="ECO:0007669"/>
    <property type="project" value="TreeGrafter"/>
</dbReference>
<keyword evidence="1" id="KW-0812">Transmembrane</keyword>
<keyword evidence="3" id="KW-1185">Reference proteome</keyword>
<dbReference type="AlphaFoldDB" id="A0AAD9MY23"/>
<dbReference type="SUPFAM" id="SSF103473">
    <property type="entry name" value="MFS general substrate transporter"/>
    <property type="match status" value="1"/>
</dbReference>
<evidence type="ECO:0008006" key="4">
    <source>
        <dbReference type="Google" id="ProtNLM"/>
    </source>
</evidence>
<dbReference type="EMBL" id="JAODUP010000499">
    <property type="protein sequence ID" value="KAK2148418.1"/>
    <property type="molecule type" value="Genomic_DNA"/>
</dbReference>
<accession>A0AAD9MY23</accession>
<feature type="transmembrane region" description="Helical" evidence="1">
    <location>
        <begin position="6"/>
        <end position="27"/>
    </location>
</feature>
<feature type="non-terminal residue" evidence="2">
    <location>
        <position position="1"/>
    </location>
</feature>
<dbReference type="InterPro" id="IPR050327">
    <property type="entry name" value="Proton-linked_MCT"/>
</dbReference>
<feature type="transmembrane region" description="Helical" evidence="1">
    <location>
        <begin position="34"/>
        <end position="52"/>
    </location>
</feature>
<keyword evidence="1" id="KW-1133">Transmembrane helix</keyword>
<feature type="transmembrane region" description="Helical" evidence="1">
    <location>
        <begin position="64"/>
        <end position="83"/>
    </location>
</feature>
<evidence type="ECO:0000256" key="1">
    <source>
        <dbReference type="SAM" id="Phobius"/>
    </source>
</evidence>
<name>A0AAD9MY23_9ANNE</name>
<dbReference type="Proteomes" id="UP001208570">
    <property type="component" value="Unassembled WGS sequence"/>
</dbReference>
<dbReference type="PANTHER" id="PTHR11360">
    <property type="entry name" value="MONOCARBOXYLATE TRANSPORTER"/>
    <property type="match status" value="1"/>
</dbReference>